<dbReference type="VEuPathDB" id="FungiDB:AeMF1_014914"/>
<name>A0A6G0W5Y5_9STRA</name>
<dbReference type="Proteomes" id="UP000481153">
    <property type="component" value="Unassembled WGS sequence"/>
</dbReference>
<organism evidence="1 2">
    <name type="scientific">Aphanomyces euteiches</name>
    <dbReference type="NCBI Taxonomy" id="100861"/>
    <lineage>
        <taxon>Eukaryota</taxon>
        <taxon>Sar</taxon>
        <taxon>Stramenopiles</taxon>
        <taxon>Oomycota</taxon>
        <taxon>Saprolegniomycetes</taxon>
        <taxon>Saprolegniales</taxon>
        <taxon>Verrucalvaceae</taxon>
        <taxon>Aphanomyces</taxon>
    </lineage>
</organism>
<keyword evidence="2" id="KW-1185">Reference proteome</keyword>
<proteinExistence type="predicted"/>
<dbReference type="EMBL" id="VJMJ01000335">
    <property type="protein sequence ID" value="KAF0722422.1"/>
    <property type="molecule type" value="Genomic_DNA"/>
</dbReference>
<comment type="caution">
    <text evidence="1">The sequence shown here is derived from an EMBL/GenBank/DDBJ whole genome shotgun (WGS) entry which is preliminary data.</text>
</comment>
<protein>
    <submittedName>
        <fullName evidence="1">Uncharacterized protein</fullName>
    </submittedName>
</protein>
<accession>A0A6G0W5Y5</accession>
<sequence>MLQAAAVSILYNALVAKKMEFCRLNMVLASKQLFEMKERAAECAERIQVLDELLADLYENEHDVSEEIAALQDEQAQEEVMHKQLVAAIRQRKAIVRQLVDRQTRLDGFRKSIVHRQRRLVERAFRMQNGCKNAAELLAQSV</sequence>
<dbReference type="OrthoDB" id="10446121at2759"/>
<evidence type="ECO:0000313" key="2">
    <source>
        <dbReference type="Proteomes" id="UP000481153"/>
    </source>
</evidence>
<evidence type="ECO:0000313" key="1">
    <source>
        <dbReference type="EMBL" id="KAF0722422.1"/>
    </source>
</evidence>
<gene>
    <name evidence="1" type="ORF">Ae201684_018425</name>
</gene>
<reference evidence="1 2" key="1">
    <citation type="submission" date="2019-07" db="EMBL/GenBank/DDBJ databases">
        <title>Genomics analysis of Aphanomyces spp. identifies a new class of oomycete effector associated with host adaptation.</title>
        <authorList>
            <person name="Gaulin E."/>
        </authorList>
    </citation>
    <scope>NUCLEOTIDE SEQUENCE [LARGE SCALE GENOMIC DNA]</scope>
    <source>
        <strain evidence="1 2">ATCC 201684</strain>
    </source>
</reference>
<dbReference type="AlphaFoldDB" id="A0A6G0W5Y5"/>